<dbReference type="NCBIfam" id="TIGR00103">
    <property type="entry name" value="DNA_YbaB_EbfC"/>
    <property type="match status" value="1"/>
</dbReference>
<dbReference type="EMBL" id="SDKM01000007">
    <property type="protein sequence ID" value="RYP87241.1"/>
    <property type="molecule type" value="Genomic_DNA"/>
</dbReference>
<dbReference type="GO" id="GO:0005829">
    <property type="term" value="C:cytosol"/>
    <property type="evidence" value="ECO:0007669"/>
    <property type="project" value="TreeGrafter"/>
</dbReference>
<dbReference type="HAMAP" id="MF_00274">
    <property type="entry name" value="DNA_YbaB_EbfC"/>
    <property type="match status" value="1"/>
</dbReference>
<keyword evidence="2" id="KW-0963">Cytoplasm</keyword>
<dbReference type="OrthoDB" id="3788593at2"/>
<keyword evidence="3" id="KW-0175">Coiled coil</keyword>
<dbReference type="GO" id="GO:0003677">
    <property type="term" value="F:DNA binding"/>
    <property type="evidence" value="ECO:0007669"/>
    <property type="project" value="UniProtKB-UniRule"/>
</dbReference>
<comment type="function">
    <text evidence="2">Binds to DNA and alters its conformation. May be involved in regulation of gene expression, nucleoid organization and DNA protection.</text>
</comment>
<evidence type="ECO:0000256" key="4">
    <source>
        <dbReference type="SAM" id="MobiDB-lite"/>
    </source>
</evidence>
<evidence type="ECO:0000313" key="5">
    <source>
        <dbReference type="EMBL" id="RYP87241.1"/>
    </source>
</evidence>
<feature type="region of interest" description="Disordered" evidence="4">
    <location>
        <begin position="109"/>
        <end position="131"/>
    </location>
</feature>
<dbReference type="SUPFAM" id="SSF82607">
    <property type="entry name" value="YbaB-like"/>
    <property type="match status" value="1"/>
</dbReference>
<accession>A0A4Q4ZI67</accession>
<comment type="subcellular location">
    <subcellularLocation>
        <location evidence="2">Cytoplasm</location>
        <location evidence="2">Nucleoid</location>
    </subcellularLocation>
</comment>
<evidence type="ECO:0000256" key="3">
    <source>
        <dbReference type="SAM" id="Coils"/>
    </source>
</evidence>
<dbReference type="Gene3D" id="3.30.1310.10">
    <property type="entry name" value="Nucleoid-associated protein YbaB-like domain"/>
    <property type="match status" value="1"/>
</dbReference>
<dbReference type="InterPro" id="IPR004401">
    <property type="entry name" value="YbaB/EbfC"/>
</dbReference>
<comment type="subunit">
    <text evidence="2">Homodimer.</text>
</comment>
<proteinExistence type="inferred from homology"/>
<comment type="caution">
    <text evidence="5">The sequence shown here is derived from an EMBL/GenBank/DDBJ whole genome shotgun (WGS) entry which is preliminary data.</text>
</comment>
<name>A0A4Q4ZI67_9ACTN</name>
<protein>
    <recommendedName>
        <fullName evidence="2">Nucleoid-associated protein EKO23_06450</fullName>
    </recommendedName>
</protein>
<dbReference type="PANTHER" id="PTHR33449">
    <property type="entry name" value="NUCLEOID-ASSOCIATED PROTEIN YBAB"/>
    <property type="match status" value="1"/>
</dbReference>
<evidence type="ECO:0000256" key="2">
    <source>
        <dbReference type="HAMAP-Rule" id="MF_00274"/>
    </source>
</evidence>
<reference evidence="5 6" key="1">
    <citation type="submission" date="2019-01" db="EMBL/GenBank/DDBJ databases">
        <title>Nocardioides guangzhouensis sp. nov., an actinobacterium isolated from soil.</title>
        <authorList>
            <person name="Fu Y."/>
            <person name="Cai Y."/>
            <person name="Lin Z."/>
            <person name="Chen P."/>
        </authorList>
    </citation>
    <scope>NUCLEOTIDE SEQUENCE [LARGE SCALE GENOMIC DNA]</scope>
    <source>
        <strain evidence="5 6">130</strain>
    </source>
</reference>
<dbReference type="PANTHER" id="PTHR33449:SF1">
    <property type="entry name" value="NUCLEOID-ASSOCIATED PROTEIN YBAB"/>
    <property type="match status" value="1"/>
</dbReference>
<dbReference type="Pfam" id="PF02575">
    <property type="entry name" value="YbaB_DNA_bd"/>
    <property type="match status" value="1"/>
</dbReference>
<dbReference type="Proteomes" id="UP000295198">
    <property type="component" value="Unassembled WGS sequence"/>
</dbReference>
<dbReference type="InterPro" id="IPR036894">
    <property type="entry name" value="YbaB-like_sf"/>
</dbReference>
<dbReference type="AlphaFoldDB" id="A0A4Q4ZI67"/>
<comment type="similarity">
    <text evidence="2">Belongs to the YbaB/EbfC family.</text>
</comment>
<feature type="coiled-coil region" evidence="3">
    <location>
        <begin position="13"/>
        <end position="40"/>
    </location>
</feature>
<keyword evidence="1 2" id="KW-0238">DNA-binding</keyword>
<dbReference type="RefSeq" id="WP_134715362.1">
    <property type="nucleotide sequence ID" value="NZ_SDKM01000007.1"/>
</dbReference>
<dbReference type="PIRSF" id="PIRSF004555">
    <property type="entry name" value="UCP004555"/>
    <property type="match status" value="1"/>
</dbReference>
<evidence type="ECO:0000313" key="6">
    <source>
        <dbReference type="Proteomes" id="UP000295198"/>
    </source>
</evidence>
<sequence length="131" mass="13166">MTQNPFGEGGFDMNALLQQAQQMQQQIMDAQAQLEQTEVEGTVAGGAVTVRLSGTGDLLAVEIRAGGFDSNDADDLSDLGDMIVAAWRDAKARADALASEQLGPLAGGMGGQGGELPGGGAPGGNPFGFGG</sequence>
<dbReference type="GO" id="GO:0043590">
    <property type="term" value="C:bacterial nucleoid"/>
    <property type="evidence" value="ECO:0007669"/>
    <property type="project" value="UniProtKB-UniRule"/>
</dbReference>
<gene>
    <name evidence="5" type="ORF">EKO23_06450</name>
</gene>
<keyword evidence="6" id="KW-1185">Reference proteome</keyword>
<evidence type="ECO:0000256" key="1">
    <source>
        <dbReference type="ARBA" id="ARBA00023125"/>
    </source>
</evidence>
<organism evidence="5 6">
    <name type="scientific">Nocardioides guangzhouensis</name>
    <dbReference type="NCBI Taxonomy" id="2497878"/>
    <lineage>
        <taxon>Bacteria</taxon>
        <taxon>Bacillati</taxon>
        <taxon>Actinomycetota</taxon>
        <taxon>Actinomycetes</taxon>
        <taxon>Propionibacteriales</taxon>
        <taxon>Nocardioidaceae</taxon>
        <taxon>Nocardioides</taxon>
    </lineage>
</organism>